<keyword evidence="2" id="KW-1185">Reference proteome</keyword>
<sequence length="190" mass="20912">MHQMSRRPWQTRISTALPMVGWPLVGSLTQVNTRMSLVGQPHLGALSRLDESGGPFRRDRLCDRELLPTHLLVSHYAPGCLSTFGSNIPTAGSTEFELQKPPPPPHLWTRTSRPTLLGGRILRACAALQQEQLTTPQASSDYRPPIGPRYLKLPVLAVTPLSKTSAKKGRRHLVIGVELPARIPLAQELA</sequence>
<gene>
    <name evidence="1" type="ORF">BT67DRAFT_86943</name>
</gene>
<proteinExistence type="predicted"/>
<reference evidence="1" key="2">
    <citation type="submission" date="2023-05" db="EMBL/GenBank/DDBJ databases">
        <authorList>
            <consortium name="Lawrence Berkeley National Laboratory"/>
            <person name="Steindorff A."/>
            <person name="Hensen N."/>
            <person name="Bonometti L."/>
            <person name="Westerberg I."/>
            <person name="Brannstrom I.O."/>
            <person name="Guillou S."/>
            <person name="Cros-Aarteil S."/>
            <person name="Calhoun S."/>
            <person name="Haridas S."/>
            <person name="Kuo A."/>
            <person name="Mondo S."/>
            <person name="Pangilinan J."/>
            <person name="Riley R."/>
            <person name="Labutti K."/>
            <person name="Andreopoulos B."/>
            <person name="Lipzen A."/>
            <person name="Chen C."/>
            <person name="Yanf M."/>
            <person name="Daum C."/>
            <person name="Ng V."/>
            <person name="Clum A."/>
            <person name="Ohm R."/>
            <person name="Martin F."/>
            <person name="Silar P."/>
            <person name="Natvig D."/>
            <person name="Lalanne C."/>
            <person name="Gautier V."/>
            <person name="Ament-Velasquez S.L."/>
            <person name="Kruys A."/>
            <person name="Hutchinson M.I."/>
            <person name="Powell A.J."/>
            <person name="Barry K."/>
            <person name="Miller A.N."/>
            <person name="Grigoriev I.V."/>
            <person name="Debuchy R."/>
            <person name="Gladieux P."/>
            <person name="Thoren M.H."/>
            <person name="Johannesson H."/>
        </authorList>
    </citation>
    <scope>NUCLEOTIDE SEQUENCE</scope>
    <source>
        <strain evidence="1">CBS 123565</strain>
    </source>
</reference>
<reference evidence="1" key="1">
    <citation type="journal article" date="2023" name="Mol. Phylogenet. Evol.">
        <title>Genome-scale phylogeny and comparative genomics of the fungal order Sordariales.</title>
        <authorList>
            <person name="Hensen N."/>
            <person name="Bonometti L."/>
            <person name="Westerberg I."/>
            <person name="Brannstrom I.O."/>
            <person name="Guillou S."/>
            <person name="Cros-Aarteil S."/>
            <person name="Calhoun S."/>
            <person name="Haridas S."/>
            <person name="Kuo A."/>
            <person name="Mondo S."/>
            <person name="Pangilinan J."/>
            <person name="Riley R."/>
            <person name="LaButti K."/>
            <person name="Andreopoulos B."/>
            <person name="Lipzen A."/>
            <person name="Chen C."/>
            <person name="Yan M."/>
            <person name="Daum C."/>
            <person name="Ng V."/>
            <person name="Clum A."/>
            <person name="Steindorff A."/>
            <person name="Ohm R.A."/>
            <person name="Martin F."/>
            <person name="Silar P."/>
            <person name="Natvig D.O."/>
            <person name="Lalanne C."/>
            <person name="Gautier V."/>
            <person name="Ament-Velasquez S.L."/>
            <person name="Kruys A."/>
            <person name="Hutchinson M.I."/>
            <person name="Powell A.J."/>
            <person name="Barry K."/>
            <person name="Miller A.N."/>
            <person name="Grigoriev I.V."/>
            <person name="Debuchy R."/>
            <person name="Gladieux P."/>
            <person name="Hiltunen Thoren M."/>
            <person name="Johannesson H."/>
        </authorList>
    </citation>
    <scope>NUCLEOTIDE SEQUENCE</scope>
    <source>
        <strain evidence="1">CBS 123565</strain>
    </source>
</reference>
<evidence type="ECO:0000313" key="2">
    <source>
        <dbReference type="Proteomes" id="UP001304895"/>
    </source>
</evidence>
<evidence type="ECO:0000313" key="1">
    <source>
        <dbReference type="EMBL" id="KAK4132359.1"/>
    </source>
</evidence>
<name>A0AAN6UGM1_9PEZI</name>
<organism evidence="1 2">
    <name type="scientific">Trichocladium antarcticum</name>
    <dbReference type="NCBI Taxonomy" id="1450529"/>
    <lineage>
        <taxon>Eukaryota</taxon>
        <taxon>Fungi</taxon>
        <taxon>Dikarya</taxon>
        <taxon>Ascomycota</taxon>
        <taxon>Pezizomycotina</taxon>
        <taxon>Sordariomycetes</taxon>
        <taxon>Sordariomycetidae</taxon>
        <taxon>Sordariales</taxon>
        <taxon>Chaetomiaceae</taxon>
        <taxon>Trichocladium</taxon>
    </lineage>
</organism>
<dbReference type="AlphaFoldDB" id="A0AAN6UGM1"/>
<comment type="caution">
    <text evidence="1">The sequence shown here is derived from an EMBL/GenBank/DDBJ whole genome shotgun (WGS) entry which is preliminary data.</text>
</comment>
<dbReference type="Proteomes" id="UP001304895">
    <property type="component" value="Unassembled WGS sequence"/>
</dbReference>
<protein>
    <submittedName>
        <fullName evidence="1">Uncharacterized protein</fullName>
    </submittedName>
</protein>
<accession>A0AAN6UGM1</accession>
<dbReference type="EMBL" id="MU853418">
    <property type="protein sequence ID" value="KAK4132359.1"/>
    <property type="molecule type" value="Genomic_DNA"/>
</dbReference>